<feature type="transmembrane region" description="Helical" evidence="9">
    <location>
        <begin position="33"/>
        <end position="54"/>
    </location>
</feature>
<dbReference type="Gene3D" id="1.20.1070.10">
    <property type="entry name" value="Rhodopsin 7-helix transmembrane proteins"/>
    <property type="match status" value="1"/>
</dbReference>
<dbReference type="GO" id="GO:0016020">
    <property type="term" value="C:membrane"/>
    <property type="evidence" value="ECO:0007669"/>
    <property type="project" value="UniProtKB-SubCell"/>
</dbReference>
<keyword evidence="6 10" id="KW-0675">Receptor</keyword>
<dbReference type="Proteomes" id="UP001152795">
    <property type="component" value="Unassembled WGS sequence"/>
</dbReference>
<dbReference type="CDD" id="cd00637">
    <property type="entry name" value="7tm_classA_rhodopsin-like"/>
    <property type="match status" value="1"/>
</dbReference>
<name>A0A6S7IYQ5_PARCT</name>
<evidence type="ECO:0000256" key="3">
    <source>
        <dbReference type="ARBA" id="ARBA00022989"/>
    </source>
</evidence>
<dbReference type="SUPFAM" id="SSF81321">
    <property type="entry name" value="Family A G protein-coupled receptor-like"/>
    <property type="match status" value="1"/>
</dbReference>
<dbReference type="AlphaFoldDB" id="A0A6S7IYQ5"/>
<evidence type="ECO:0000256" key="5">
    <source>
        <dbReference type="ARBA" id="ARBA00023136"/>
    </source>
</evidence>
<feature type="compositionally biased region" description="Acidic residues" evidence="8">
    <location>
        <begin position="250"/>
        <end position="259"/>
    </location>
</feature>
<reference evidence="10" key="1">
    <citation type="submission" date="2020-04" db="EMBL/GenBank/DDBJ databases">
        <authorList>
            <person name="Alioto T."/>
            <person name="Alioto T."/>
            <person name="Gomez Garrido J."/>
        </authorList>
    </citation>
    <scope>NUCLEOTIDE SEQUENCE</scope>
    <source>
        <strain evidence="10">A484AB</strain>
    </source>
</reference>
<feature type="transmembrane region" description="Helical" evidence="9">
    <location>
        <begin position="66"/>
        <end position="93"/>
    </location>
</feature>
<evidence type="ECO:0000256" key="2">
    <source>
        <dbReference type="ARBA" id="ARBA00022692"/>
    </source>
</evidence>
<evidence type="ECO:0000313" key="11">
    <source>
        <dbReference type="Proteomes" id="UP001152795"/>
    </source>
</evidence>
<keyword evidence="4" id="KW-0297">G-protein coupled receptor</keyword>
<evidence type="ECO:0000256" key="4">
    <source>
        <dbReference type="ARBA" id="ARBA00023040"/>
    </source>
</evidence>
<feature type="transmembrane region" description="Helical" evidence="9">
    <location>
        <begin position="266"/>
        <end position="284"/>
    </location>
</feature>
<dbReference type="OrthoDB" id="5967894at2759"/>
<dbReference type="InterPro" id="IPR000276">
    <property type="entry name" value="GPCR_Rhodpsn"/>
</dbReference>
<evidence type="ECO:0000256" key="6">
    <source>
        <dbReference type="ARBA" id="ARBA00023170"/>
    </source>
</evidence>
<organism evidence="10 11">
    <name type="scientific">Paramuricea clavata</name>
    <name type="common">Red gorgonian</name>
    <name type="synonym">Violescent sea-whip</name>
    <dbReference type="NCBI Taxonomy" id="317549"/>
    <lineage>
        <taxon>Eukaryota</taxon>
        <taxon>Metazoa</taxon>
        <taxon>Cnidaria</taxon>
        <taxon>Anthozoa</taxon>
        <taxon>Octocorallia</taxon>
        <taxon>Malacalcyonacea</taxon>
        <taxon>Plexauridae</taxon>
        <taxon>Paramuricea</taxon>
    </lineage>
</organism>
<evidence type="ECO:0000256" key="7">
    <source>
        <dbReference type="ARBA" id="ARBA00023224"/>
    </source>
</evidence>
<dbReference type="EMBL" id="CACRXK020013113">
    <property type="protein sequence ID" value="CAB4024576.1"/>
    <property type="molecule type" value="Genomic_DNA"/>
</dbReference>
<dbReference type="GO" id="GO:0004930">
    <property type="term" value="F:G protein-coupled receptor activity"/>
    <property type="evidence" value="ECO:0007669"/>
    <property type="project" value="UniProtKB-KW"/>
</dbReference>
<evidence type="ECO:0000256" key="1">
    <source>
        <dbReference type="ARBA" id="ARBA00004141"/>
    </source>
</evidence>
<keyword evidence="11" id="KW-1185">Reference proteome</keyword>
<dbReference type="PANTHER" id="PTHR24240">
    <property type="entry name" value="OPSIN"/>
    <property type="match status" value="1"/>
</dbReference>
<feature type="transmembrane region" description="Helical" evidence="9">
    <location>
        <begin position="163"/>
        <end position="184"/>
    </location>
</feature>
<dbReference type="PROSITE" id="PS50262">
    <property type="entry name" value="G_PROTEIN_RECEP_F1_2"/>
    <property type="match status" value="1"/>
</dbReference>
<evidence type="ECO:0000313" key="10">
    <source>
        <dbReference type="EMBL" id="CAB4024576.1"/>
    </source>
</evidence>
<keyword evidence="3 9" id="KW-1133">Transmembrane helix</keyword>
<protein>
    <submittedName>
        <fullName evidence="10">Tyramine receptor 1-like</fullName>
    </submittedName>
</protein>
<feature type="transmembrane region" description="Helical" evidence="9">
    <location>
        <begin position="296"/>
        <end position="318"/>
    </location>
</feature>
<proteinExistence type="predicted"/>
<evidence type="ECO:0000256" key="9">
    <source>
        <dbReference type="SAM" id="Phobius"/>
    </source>
</evidence>
<dbReference type="PRINTS" id="PR00237">
    <property type="entry name" value="GPCRRHODOPSN"/>
</dbReference>
<keyword evidence="2 9" id="KW-0812">Transmembrane</keyword>
<sequence length="340" mass="38071">MYWHFFHTPTTVSESKNNVNVDTTKIEIISQSMTASCIAFLCLLTMLVNIWVCYKIYSKRSLRSSCTALIVANVALVDILVSIKDLPFLLSVALSSKWYFEIEWCRSYGLTNVVYIIVSVSTLVSIATDRYIVTRENNRVQLDQSGQYPMPGQSSYSPAPYKVALLGYVVAQTTLSYSLTLLWSKYAFLSRKAFCQVEFSSTGFPISIVVSFLFLIPIATLTFSMLNSISGEKKQTVELKSNSGNKDESTSETEDQMSEEEGQIHCHLQAAIGIFLLSWCSYVFDSFFPSPESPSIPGVVSAFIPIMTTSLVPLFFVLTHKVRLPNTYDSSKLESAYRLA</sequence>
<keyword evidence="7" id="KW-0807">Transducer</keyword>
<feature type="transmembrane region" description="Helical" evidence="9">
    <location>
        <begin position="204"/>
        <end position="226"/>
    </location>
</feature>
<keyword evidence="5 9" id="KW-0472">Membrane</keyword>
<dbReference type="InterPro" id="IPR017452">
    <property type="entry name" value="GPCR_Rhodpsn_7TM"/>
</dbReference>
<gene>
    <name evidence="10" type="ORF">PACLA_8A082857</name>
</gene>
<dbReference type="InterPro" id="IPR050125">
    <property type="entry name" value="GPCR_opsins"/>
</dbReference>
<comment type="subcellular location">
    <subcellularLocation>
        <location evidence="1">Membrane</location>
        <topology evidence="1">Multi-pass membrane protein</topology>
    </subcellularLocation>
</comment>
<comment type="caution">
    <text evidence="10">The sequence shown here is derived from an EMBL/GenBank/DDBJ whole genome shotgun (WGS) entry which is preliminary data.</text>
</comment>
<dbReference type="Pfam" id="PF00001">
    <property type="entry name" value="7tm_1"/>
    <property type="match status" value="1"/>
</dbReference>
<feature type="region of interest" description="Disordered" evidence="8">
    <location>
        <begin position="237"/>
        <end position="259"/>
    </location>
</feature>
<accession>A0A6S7IYQ5</accession>
<evidence type="ECO:0000256" key="8">
    <source>
        <dbReference type="SAM" id="MobiDB-lite"/>
    </source>
</evidence>
<feature type="transmembrane region" description="Helical" evidence="9">
    <location>
        <begin position="113"/>
        <end position="133"/>
    </location>
</feature>